<dbReference type="Pfam" id="PF13439">
    <property type="entry name" value="Glyco_transf_4"/>
    <property type="match status" value="1"/>
</dbReference>
<organism evidence="4 5">
    <name type="scientific">Fibrisoma montanum</name>
    <dbReference type="NCBI Taxonomy" id="2305895"/>
    <lineage>
        <taxon>Bacteria</taxon>
        <taxon>Pseudomonadati</taxon>
        <taxon>Bacteroidota</taxon>
        <taxon>Cytophagia</taxon>
        <taxon>Cytophagales</taxon>
        <taxon>Spirosomataceae</taxon>
        <taxon>Fibrisoma</taxon>
    </lineage>
</organism>
<dbReference type="SUPFAM" id="SSF53756">
    <property type="entry name" value="UDP-Glycosyltransferase/glycogen phosphorylase"/>
    <property type="match status" value="1"/>
</dbReference>
<evidence type="ECO:0000256" key="1">
    <source>
        <dbReference type="ARBA" id="ARBA00022676"/>
    </source>
</evidence>
<dbReference type="OrthoDB" id="655095at2"/>
<dbReference type="Gene3D" id="3.40.50.2000">
    <property type="entry name" value="Glycogen Phosphorylase B"/>
    <property type="match status" value="2"/>
</dbReference>
<dbReference type="Proteomes" id="UP000283523">
    <property type="component" value="Unassembled WGS sequence"/>
</dbReference>
<reference evidence="4 5" key="1">
    <citation type="submission" date="2018-08" db="EMBL/GenBank/DDBJ databases">
        <title>Fibrisoma montanum sp. nov., isolated from Danxia mountain soil.</title>
        <authorList>
            <person name="Huang Y."/>
        </authorList>
    </citation>
    <scope>NUCLEOTIDE SEQUENCE [LARGE SCALE GENOMIC DNA]</scope>
    <source>
        <strain evidence="4 5">HYT19</strain>
    </source>
</reference>
<accession>A0A418MIS0</accession>
<dbReference type="GO" id="GO:0016757">
    <property type="term" value="F:glycosyltransferase activity"/>
    <property type="evidence" value="ECO:0007669"/>
    <property type="project" value="UniProtKB-KW"/>
</dbReference>
<keyword evidence="1" id="KW-0328">Glycosyltransferase</keyword>
<dbReference type="PANTHER" id="PTHR12526">
    <property type="entry name" value="GLYCOSYLTRANSFERASE"/>
    <property type="match status" value="1"/>
</dbReference>
<dbReference type="AlphaFoldDB" id="A0A418MIS0"/>
<proteinExistence type="predicted"/>
<dbReference type="RefSeq" id="WP_119666073.1">
    <property type="nucleotide sequence ID" value="NZ_QXED01000001.1"/>
</dbReference>
<comment type="caution">
    <text evidence="4">The sequence shown here is derived from an EMBL/GenBank/DDBJ whole genome shotgun (WGS) entry which is preliminary data.</text>
</comment>
<gene>
    <name evidence="4" type="ORF">DYU11_02595</name>
</gene>
<protein>
    <submittedName>
        <fullName evidence="4">Glycosyltransferase</fullName>
    </submittedName>
</protein>
<evidence type="ECO:0000313" key="5">
    <source>
        <dbReference type="Proteomes" id="UP000283523"/>
    </source>
</evidence>
<dbReference type="EMBL" id="QXED01000001">
    <property type="protein sequence ID" value="RIV27221.1"/>
    <property type="molecule type" value="Genomic_DNA"/>
</dbReference>
<keyword evidence="2 4" id="KW-0808">Transferase</keyword>
<evidence type="ECO:0000313" key="4">
    <source>
        <dbReference type="EMBL" id="RIV27221.1"/>
    </source>
</evidence>
<dbReference type="InterPro" id="IPR028098">
    <property type="entry name" value="Glyco_trans_4-like_N"/>
</dbReference>
<dbReference type="CDD" id="cd03801">
    <property type="entry name" value="GT4_PimA-like"/>
    <property type="match status" value="1"/>
</dbReference>
<name>A0A418MIS0_9BACT</name>
<feature type="domain" description="Glycosyltransferase subfamily 4-like N-terminal" evidence="3">
    <location>
        <begin position="17"/>
        <end position="183"/>
    </location>
</feature>
<dbReference type="Pfam" id="PF13692">
    <property type="entry name" value="Glyco_trans_1_4"/>
    <property type="match status" value="1"/>
</dbReference>
<dbReference type="PANTHER" id="PTHR12526:SF629">
    <property type="entry name" value="TEICHURONIC ACID BIOSYNTHESIS GLYCOSYLTRANSFERASE TUAH-RELATED"/>
    <property type="match status" value="1"/>
</dbReference>
<keyword evidence="5" id="KW-1185">Reference proteome</keyword>
<evidence type="ECO:0000259" key="3">
    <source>
        <dbReference type="Pfam" id="PF13439"/>
    </source>
</evidence>
<evidence type="ECO:0000256" key="2">
    <source>
        <dbReference type="ARBA" id="ARBA00022679"/>
    </source>
</evidence>
<sequence length="407" mass="44941">MFSYKVLFIGHDANRAGAQYLLLHLLTYLKQTGVQTALLLAGDGPLRSEYERVTTVYDGFVHPQNPSLGSRILRRLQTGNRSKPASSVTVLPAGLLDTLRAQQFDLIFSNTIANGSLLRTLQPLGIPFVSYVHELETSISIYTQPADLQFQLNTCRHFLCGSGAVQDNLIDNHGVDRLKTTVLNSILRAETLISALSKVERSAVRKRLGIAADAVVVGGCGNAEWRKGVDLFALVAQQVLKQNNDLTSPEVHFIWVGVPKASEEYQHLMYDLARMSLTDRVHLIEPGGDYLDYVACFDLFTLTSREDPYPLVMLEAGLNYNPVLTFQGSGGSADYVGHDTGCLIPYADVSAMANVLNRLINDPIERRTLGKVFYERAMAHDTSVLAPRLLSLLSTCINHQPVPHGYR</sequence>